<dbReference type="InterPro" id="IPR013525">
    <property type="entry name" value="ABC2_TM"/>
</dbReference>
<sequence length="274" mass="29643">MAGMTKHIYIREPNPKGRLLRLWQTREAVQALVDRQFKARFEKPAIGLIWMLIQPAALAVVFAVFFGMLVRVPSADMPYPAFVFIGIALWQSVSRALAESAIVFDASAPLLRQTSLPRLAPVLANVAGASLDTLASLVVAMLVALYFGVQFGFNLIFLPGFLLLALVATTGLAAALAGICGAWRDVRQLVPLGLQILMFLSPVIYPASLLPAKYQMLYAINPYAGVLEGLRWSLLNGPTPALGTMLVSISSSIVCLLVGVWIFFKLEGRAADAL</sequence>
<keyword evidence="2" id="KW-0813">Transport</keyword>
<feature type="transmembrane region" description="Helical" evidence="8">
    <location>
        <begin position="119"/>
        <end position="149"/>
    </location>
</feature>
<keyword evidence="7 8" id="KW-0472">Membrane</keyword>
<evidence type="ECO:0000256" key="2">
    <source>
        <dbReference type="ARBA" id="ARBA00022448"/>
    </source>
</evidence>
<keyword evidence="4" id="KW-0997">Cell inner membrane</keyword>
<dbReference type="PIRSF" id="PIRSF006648">
    <property type="entry name" value="DrrB"/>
    <property type="match status" value="1"/>
</dbReference>
<evidence type="ECO:0000256" key="4">
    <source>
        <dbReference type="ARBA" id="ARBA00022519"/>
    </source>
</evidence>
<feature type="domain" description="ABC transmembrane type-2" evidence="9">
    <location>
        <begin position="46"/>
        <end position="266"/>
    </location>
</feature>
<dbReference type="PANTHER" id="PTHR30413">
    <property type="entry name" value="INNER MEMBRANE TRANSPORT PERMEASE"/>
    <property type="match status" value="1"/>
</dbReference>
<dbReference type="PROSITE" id="PS51012">
    <property type="entry name" value="ABC_TM2"/>
    <property type="match status" value="1"/>
</dbReference>
<dbReference type="PANTHER" id="PTHR30413:SF8">
    <property type="entry name" value="TRANSPORT PERMEASE PROTEIN"/>
    <property type="match status" value="1"/>
</dbReference>
<feature type="transmembrane region" description="Helical" evidence="8">
    <location>
        <begin position="155"/>
        <end position="177"/>
    </location>
</feature>
<dbReference type="GO" id="GO:0015920">
    <property type="term" value="P:lipopolysaccharide transport"/>
    <property type="evidence" value="ECO:0007669"/>
    <property type="project" value="TreeGrafter"/>
</dbReference>
<keyword evidence="5 8" id="KW-0812">Transmembrane</keyword>
<evidence type="ECO:0000259" key="9">
    <source>
        <dbReference type="PROSITE" id="PS51012"/>
    </source>
</evidence>
<evidence type="ECO:0000256" key="5">
    <source>
        <dbReference type="ARBA" id="ARBA00022692"/>
    </source>
</evidence>
<dbReference type="GO" id="GO:0140359">
    <property type="term" value="F:ABC-type transporter activity"/>
    <property type="evidence" value="ECO:0007669"/>
    <property type="project" value="InterPro"/>
</dbReference>
<dbReference type="EMBL" id="UOEE01000137">
    <property type="protein sequence ID" value="VAV92145.1"/>
    <property type="molecule type" value="Genomic_DNA"/>
</dbReference>
<accession>A0A3B0SAP0</accession>
<evidence type="ECO:0000256" key="7">
    <source>
        <dbReference type="ARBA" id="ARBA00023136"/>
    </source>
</evidence>
<protein>
    <recommendedName>
        <fullName evidence="9">ABC transmembrane type-2 domain-containing protein</fullName>
    </recommendedName>
</protein>
<feature type="transmembrane region" description="Helical" evidence="8">
    <location>
        <begin position="189"/>
        <end position="208"/>
    </location>
</feature>
<dbReference type="PRINTS" id="PR00164">
    <property type="entry name" value="ABC2TRNSPORT"/>
</dbReference>
<dbReference type="Pfam" id="PF01061">
    <property type="entry name" value="ABC2_membrane"/>
    <property type="match status" value="1"/>
</dbReference>
<feature type="transmembrane region" description="Helical" evidence="8">
    <location>
        <begin position="79"/>
        <end position="98"/>
    </location>
</feature>
<evidence type="ECO:0000313" key="10">
    <source>
        <dbReference type="EMBL" id="VAV92145.1"/>
    </source>
</evidence>
<dbReference type="AlphaFoldDB" id="A0A3B0SAP0"/>
<dbReference type="InterPro" id="IPR047817">
    <property type="entry name" value="ABC2_TM_bact-type"/>
</dbReference>
<gene>
    <name evidence="10" type="ORF">MNBD_ALPHA06-1941</name>
</gene>
<keyword evidence="3" id="KW-1003">Cell membrane</keyword>
<name>A0A3B0SAP0_9ZZZZ</name>
<comment type="subcellular location">
    <subcellularLocation>
        <location evidence="1">Cell inner membrane</location>
        <topology evidence="1">Multi-pass membrane protein</topology>
    </subcellularLocation>
</comment>
<feature type="transmembrane region" description="Helical" evidence="8">
    <location>
        <begin position="241"/>
        <end position="264"/>
    </location>
</feature>
<evidence type="ECO:0000256" key="1">
    <source>
        <dbReference type="ARBA" id="ARBA00004429"/>
    </source>
</evidence>
<dbReference type="GO" id="GO:0043190">
    <property type="term" value="C:ATP-binding cassette (ABC) transporter complex"/>
    <property type="evidence" value="ECO:0007669"/>
    <property type="project" value="InterPro"/>
</dbReference>
<keyword evidence="6 8" id="KW-1133">Transmembrane helix</keyword>
<dbReference type="InterPro" id="IPR000412">
    <property type="entry name" value="ABC_2_transport"/>
</dbReference>
<reference evidence="10" key="1">
    <citation type="submission" date="2018-06" db="EMBL/GenBank/DDBJ databases">
        <authorList>
            <person name="Zhirakovskaya E."/>
        </authorList>
    </citation>
    <scope>NUCLEOTIDE SEQUENCE</scope>
</reference>
<organism evidence="10">
    <name type="scientific">hydrothermal vent metagenome</name>
    <dbReference type="NCBI Taxonomy" id="652676"/>
    <lineage>
        <taxon>unclassified sequences</taxon>
        <taxon>metagenomes</taxon>
        <taxon>ecological metagenomes</taxon>
    </lineage>
</organism>
<feature type="transmembrane region" description="Helical" evidence="8">
    <location>
        <begin position="45"/>
        <end position="67"/>
    </location>
</feature>
<proteinExistence type="predicted"/>
<evidence type="ECO:0000256" key="6">
    <source>
        <dbReference type="ARBA" id="ARBA00022989"/>
    </source>
</evidence>
<evidence type="ECO:0000256" key="8">
    <source>
        <dbReference type="SAM" id="Phobius"/>
    </source>
</evidence>
<evidence type="ECO:0000256" key="3">
    <source>
        <dbReference type="ARBA" id="ARBA00022475"/>
    </source>
</evidence>